<evidence type="ECO:0000313" key="1">
    <source>
        <dbReference type="EMBL" id="GJT92665.1"/>
    </source>
</evidence>
<dbReference type="EMBL" id="BQNB010020131">
    <property type="protein sequence ID" value="GJT92665.1"/>
    <property type="molecule type" value="Genomic_DNA"/>
</dbReference>
<accession>A0ABQ5HXS8</accession>
<reference evidence="1" key="2">
    <citation type="submission" date="2022-01" db="EMBL/GenBank/DDBJ databases">
        <authorList>
            <person name="Yamashiro T."/>
            <person name="Shiraishi A."/>
            <person name="Satake H."/>
            <person name="Nakayama K."/>
        </authorList>
    </citation>
    <scope>NUCLEOTIDE SEQUENCE</scope>
</reference>
<keyword evidence="2" id="KW-1185">Reference proteome</keyword>
<reference evidence="1" key="1">
    <citation type="journal article" date="2022" name="Int. J. Mol. Sci.">
        <title>Draft Genome of Tanacetum Coccineum: Genomic Comparison of Closely Related Tanacetum-Family Plants.</title>
        <authorList>
            <person name="Yamashiro T."/>
            <person name="Shiraishi A."/>
            <person name="Nakayama K."/>
            <person name="Satake H."/>
        </authorList>
    </citation>
    <scope>NUCLEOTIDE SEQUENCE</scope>
</reference>
<protein>
    <submittedName>
        <fullName evidence="1">Uncharacterized protein</fullName>
    </submittedName>
</protein>
<organism evidence="1 2">
    <name type="scientific">Tanacetum coccineum</name>
    <dbReference type="NCBI Taxonomy" id="301880"/>
    <lineage>
        <taxon>Eukaryota</taxon>
        <taxon>Viridiplantae</taxon>
        <taxon>Streptophyta</taxon>
        <taxon>Embryophyta</taxon>
        <taxon>Tracheophyta</taxon>
        <taxon>Spermatophyta</taxon>
        <taxon>Magnoliopsida</taxon>
        <taxon>eudicotyledons</taxon>
        <taxon>Gunneridae</taxon>
        <taxon>Pentapetalae</taxon>
        <taxon>asterids</taxon>
        <taxon>campanulids</taxon>
        <taxon>Asterales</taxon>
        <taxon>Asteraceae</taxon>
        <taxon>Asteroideae</taxon>
        <taxon>Anthemideae</taxon>
        <taxon>Anthemidinae</taxon>
        <taxon>Tanacetum</taxon>
    </lineage>
</organism>
<gene>
    <name evidence="1" type="ORF">Tco_1081510</name>
</gene>
<evidence type="ECO:0000313" key="2">
    <source>
        <dbReference type="Proteomes" id="UP001151760"/>
    </source>
</evidence>
<proteinExistence type="predicted"/>
<dbReference type="Proteomes" id="UP001151760">
    <property type="component" value="Unassembled WGS sequence"/>
</dbReference>
<comment type="caution">
    <text evidence="1">The sequence shown here is derived from an EMBL/GenBank/DDBJ whole genome shotgun (WGS) entry which is preliminary data.</text>
</comment>
<sequence length="111" mass="11863">MVGRFRREGDSLWVRVIKSILGTGGGMGEGRALGGGDGRGSIGGKRVVCQRKGCGLMARGVGNGSGLERSGDKWRWSLCEDGEFAVKDLSRMVEEKILCADSGGQETRWTI</sequence>
<name>A0ABQ5HXS8_9ASTR</name>